<evidence type="ECO:0000313" key="8">
    <source>
        <dbReference type="Proteomes" id="UP000472268"/>
    </source>
</evidence>
<evidence type="ECO:0000313" key="7">
    <source>
        <dbReference type="Ensembl" id="ENSSSUP00005016612.1"/>
    </source>
</evidence>
<feature type="transmembrane region" description="Helical" evidence="6">
    <location>
        <begin position="84"/>
        <end position="104"/>
    </location>
</feature>
<dbReference type="InterPro" id="IPR028014">
    <property type="entry name" value="TMEM255"/>
</dbReference>
<sequence>GRVADVQQSPSVLPEGFARRKKISLWFLASLLLASVCILTIGLAATTRTENVTVGGYYPGVILGFGAFLGIIGINLVENRRQMLVAAIVFISFGVVAAFCCAIVDGVFAARHIVSVLSSVLFSVAVGGLKTPPETKFCGAELRSLTWVPSPRVCQPLSLLLWLFLIPCKLTQHTHAHSGMQVHAHS</sequence>
<evidence type="ECO:0000256" key="5">
    <source>
        <dbReference type="ARBA" id="ARBA00023136"/>
    </source>
</evidence>
<keyword evidence="3 6" id="KW-0812">Transmembrane</keyword>
<proteinExistence type="inferred from homology"/>
<name>A0A673TTG6_SURSU</name>
<dbReference type="PANTHER" id="PTHR33721:SF3">
    <property type="entry name" value="TRANSMEMBRANE PROTEIN 255B"/>
    <property type="match status" value="1"/>
</dbReference>
<evidence type="ECO:0000256" key="1">
    <source>
        <dbReference type="ARBA" id="ARBA00004141"/>
    </source>
</evidence>
<dbReference type="AlphaFoldDB" id="A0A673TTG6"/>
<comment type="subcellular location">
    <subcellularLocation>
        <location evidence="1">Membrane</location>
        <topology evidence="1">Multi-pass membrane protein</topology>
    </subcellularLocation>
</comment>
<evidence type="ECO:0000256" key="4">
    <source>
        <dbReference type="ARBA" id="ARBA00022989"/>
    </source>
</evidence>
<evidence type="ECO:0008006" key="9">
    <source>
        <dbReference type="Google" id="ProtNLM"/>
    </source>
</evidence>
<reference evidence="7 8" key="1">
    <citation type="submission" date="2019-05" db="EMBL/GenBank/DDBJ databases">
        <title>A Chromosome-scale Meerkat (S. suricatta) Genome Assembly.</title>
        <authorList>
            <person name="Dudchenko O."/>
            <person name="Lieberman Aiden E."/>
            <person name="Tung J."/>
            <person name="Barreiro L.B."/>
            <person name="Clutton-Brock T.H."/>
        </authorList>
    </citation>
    <scope>NUCLEOTIDE SEQUENCE [LARGE SCALE GENOMIC DNA]</scope>
</reference>
<feature type="transmembrane region" description="Helical" evidence="6">
    <location>
        <begin position="57"/>
        <end position="77"/>
    </location>
</feature>
<keyword evidence="4 6" id="KW-1133">Transmembrane helix</keyword>
<dbReference type="Ensembl" id="ENSSSUT00005018939.1">
    <property type="protein sequence ID" value="ENSSSUP00005016612.1"/>
    <property type="gene ID" value="ENSSSUG00005010686.1"/>
</dbReference>
<dbReference type="Pfam" id="PF14967">
    <property type="entry name" value="FAM70"/>
    <property type="match status" value="1"/>
</dbReference>
<reference evidence="7" key="2">
    <citation type="submission" date="2025-08" db="UniProtKB">
        <authorList>
            <consortium name="Ensembl"/>
        </authorList>
    </citation>
    <scope>IDENTIFICATION</scope>
</reference>
<keyword evidence="5 6" id="KW-0472">Membrane</keyword>
<comment type="similarity">
    <text evidence="2">Belongs to the TMEM255 family.</text>
</comment>
<evidence type="ECO:0000256" key="3">
    <source>
        <dbReference type="ARBA" id="ARBA00022692"/>
    </source>
</evidence>
<keyword evidence="8" id="KW-1185">Reference proteome</keyword>
<dbReference type="Proteomes" id="UP000472268">
    <property type="component" value="Chromosome 4"/>
</dbReference>
<reference evidence="7" key="3">
    <citation type="submission" date="2025-09" db="UniProtKB">
        <authorList>
            <consortium name="Ensembl"/>
        </authorList>
    </citation>
    <scope>IDENTIFICATION</scope>
</reference>
<organism evidence="7 8">
    <name type="scientific">Suricata suricatta</name>
    <name type="common">Meerkat</name>
    <dbReference type="NCBI Taxonomy" id="37032"/>
    <lineage>
        <taxon>Eukaryota</taxon>
        <taxon>Metazoa</taxon>
        <taxon>Chordata</taxon>
        <taxon>Craniata</taxon>
        <taxon>Vertebrata</taxon>
        <taxon>Euteleostomi</taxon>
        <taxon>Mammalia</taxon>
        <taxon>Eutheria</taxon>
        <taxon>Laurasiatheria</taxon>
        <taxon>Carnivora</taxon>
        <taxon>Feliformia</taxon>
        <taxon>Herpestidae</taxon>
        <taxon>Suricata</taxon>
    </lineage>
</organism>
<evidence type="ECO:0000256" key="2">
    <source>
        <dbReference type="ARBA" id="ARBA00007903"/>
    </source>
</evidence>
<dbReference type="PANTHER" id="PTHR33721">
    <property type="entry name" value="TRANSMEMBRANE PROTEIN 255B-LIKE"/>
    <property type="match status" value="1"/>
</dbReference>
<protein>
    <recommendedName>
        <fullName evidence="9">Transmembrane protein 255B</fullName>
    </recommendedName>
</protein>
<feature type="transmembrane region" description="Helical" evidence="6">
    <location>
        <begin position="25"/>
        <end position="45"/>
    </location>
</feature>
<dbReference type="GO" id="GO:0016020">
    <property type="term" value="C:membrane"/>
    <property type="evidence" value="ECO:0007669"/>
    <property type="project" value="UniProtKB-SubCell"/>
</dbReference>
<accession>A0A673TTG6</accession>
<evidence type="ECO:0000256" key="6">
    <source>
        <dbReference type="SAM" id="Phobius"/>
    </source>
</evidence>